<keyword evidence="6" id="KW-1185">Reference proteome</keyword>
<comment type="similarity">
    <text evidence="1">Belongs to the phage antitermination Q type 1 family.</text>
</comment>
<keyword evidence="2" id="KW-0805">Transcription regulation</keyword>
<keyword evidence="4" id="KW-0804">Transcription</keyword>
<evidence type="ECO:0000256" key="1">
    <source>
        <dbReference type="ARBA" id="ARBA00010234"/>
    </source>
</evidence>
<evidence type="ECO:0000313" key="5">
    <source>
        <dbReference type="EMBL" id="WGO82313.1"/>
    </source>
</evidence>
<organism evidence="5 6">
    <name type="scientific">Arsenophonus apicola</name>
    <dbReference type="NCBI Taxonomy" id="2879119"/>
    <lineage>
        <taxon>Bacteria</taxon>
        <taxon>Pseudomonadati</taxon>
        <taxon>Pseudomonadota</taxon>
        <taxon>Gammaproteobacteria</taxon>
        <taxon>Enterobacterales</taxon>
        <taxon>Morganellaceae</taxon>
        <taxon>Arsenophonus</taxon>
    </lineage>
</organism>
<sequence>MSFSYRIGIRQALPFEWAKKKPTHFKPPLLFNAGHLNHAPIPVFAGGEMRAVKSLELTKAQHDWVNGWLELWGAWVSSGELDKWQFNIIWRFMQKAKGEAIPSRPMCNDDEGLLISQVVDAVMRIDEKAYQILLSYYVYGKSKLSIATYYQNIAKPRRMMTRAGGKWKKPSLRTCRREIDDILNASVYLIHNRLITVMKNPNTVDKMINSTQ</sequence>
<evidence type="ECO:0000256" key="4">
    <source>
        <dbReference type="ARBA" id="ARBA00023163"/>
    </source>
</evidence>
<evidence type="ECO:0000256" key="3">
    <source>
        <dbReference type="ARBA" id="ARBA00023125"/>
    </source>
</evidence>
<evidence type="ECO:0000313" key="6">
    <source>
        <dbReference type="Proteomes" id="UP001231859"/>
    </source>
</evidence>
<dbReference type="Proteomes" id="UP001231859">
    <property type="component" value="Plasmid paApi_AU2"/>
</dbReference>
<dbReference type="EMBL" id="CP123758">
    <property type="protein sequence ID" value="WGO82313.1"/>
    <property type="molecule type" value="Genomic_DNA"/>
</dbReference>
<accession>A0ABY8NYI6</accession>
<dbReference type="Pfam" id="PF06530">
    <property type="entry name" value="Phage_antitermQ"/>
    <property type="match status" value="1"/>
</dbReference>
<protein>
    <submittedName>
        <fullName evidence="5">Antiterminator Q family protein</fullName>
    </submittedName>
</protein>
<reference evidence="5 6" key="1">
    <citation type="submission" date="2023-04" db="EMBL/GenBank/DDBJ databases">
        <title>Genome dynamics across the evolutionary transition to endosymbiosis.</title>
        <authorList>
            <person name="Siozios S."/>
            <person name="Nadal-Jimenez P."/>
            <person name="Azagi T."/>
            <person name="Sprong H."/>
            <person name="Frost C.L."/>
            <person name="Parratt S.R."/>
            <person name="Taylor G."/>
            <person name="Brettell L."/>
            <person name="Lew K.C."/>
            <person name="Croft L."/>
            <person name="King K.C."/>
            <person name="Brockhurst M.A."/>
            <person name="Hypsa V."/>
            <person name="Novakova E."/>
            <person name="Darby A.C."/>
            <person name="Hurst G.D.D."/>
        </authorList>
    </citation>
    <scope>NUCLEOTIDE SEQUENCE [LARGE SCALE GENOMIC DNA]</scope>
    <source>
        <strain evidence="6">aApi_AU</strain>
        <plasmid evidence="5 6">paApi_AU2</plasmid>
    </source>
</reference>
<keyword evidence="5" id="KW-0614">Plasmid</keyword>
<gene>
    <name evidence="5" type="ORF">QG404_01200</name>
</gene>
<geneLocation type="plasmid" evidence="5 6">
    <name>paApi_AU2</name>
</geneLocation>
<keyword evidence="3" id="KW-0238">DNA-binding</keyword>
<evidence type="ECO:0000256" key="2">
    <source>
        <dbReference type="ARBA" id="ARBA00023015"/>
    </source>
</evidence>
<name>A0ABY8NYI6_9GAMM</name>
<proteinExistence type="inferred from homology"/>
<dbReference type="InterPro" id="IPR010534">
    <property type="entry name" value="Phage_933W_GpQ"/>
</dbReference>